<comment type="subcellular location">
    <subcellularLocation>
        <location evidence="3 19">Cytoplasm</location>
    </subcellularLocation>
</comment>
<dbReference type="InterPro" id="IPR036635">
    <property type="entry name" value="MurB_C_sf"/>
</dbReference>
<evidence type="ECO:0000313" key="21">
    <source>
        <dbReference type="EMBL" id="EES52771.1"/>
    </source>
</evidence>
<evidence type="ECO:0000256" key="6">
    <source>
        <dbReference type="ARBA" id="ARBA00015188"/>
    </source>
</evidence>
<keyword evidence="14 19" id="KW-0560">Oxidoreductase</keyword>
<keyword evidence="16 19" id="KW-0961">Cell wall biogenesis/degradation</keyword>
<reference evidence="21 22" key="1">
    <citation type="journal article" date="2009" name="Appl. Environ. Microbiol.">
        <title>Community genomic and proteomic analyses of chemoautotrophic iron-oxidizing "Leptospirillum rubarum" (Group II) and "Leptospirillum ferrodiazotrophum" (Group III) bacteria in acid mine drainage biofilms.</title>
        <authorList>
            <person name="Goltsman D.S."/>
            <person name="Denef V.J."/>
            <person name="Singer S.W."/>
            <person name="VerBerkmoes N.C."/>
            <person name="Lefsrud M."/>
            <person name="Mueller R.S."/>
            <person name="Dick G.J."/>
            <person name="Sun C.L."/>
            <person name="Wheeler K.E."/>
            <person name="Zemla A."/>
            <person name="Baker B.J."/>
            <person name="Hauser L."/>
            <person name="Land M."/>
            <person name="Shah M.B."/>
            <person name="Thelen M.P."/>
            <person name="Hettich R.L."/>
            <person name="Banfield J.F."/>
        </authorList>
    </citation>
    <scope>NUCLEOTIDE SEQUENCE [LARGE SCALE GENOMIC DNA]</scope>
</reference>
<dbReference type="GO" id="GO:0071555">
    <property type="term" value="P:cell wall organization"/>
    <property type="evidence" value="ECO:0007669"/>
    <property type="project" value="UniProtKB-KW"/>
</dbReference>
<comment type="function">
    <text evidence="2 19">Cell wall formation.</text>
</comment>
<evidence type="ECO:0000256" key="16">
    <source>
        <dbReference type="ARBA" id="ARBA00023316"/>
    </source>
</evidence>
<evidence type="ECO:0000256" key="8">
    <source>
        <dbReference type="ARBA" id="ARBA00022618"/>
    </source>
</evidence>
<dbReference type="InterPro" id="IPR016166">
    <property type="entry name" value="FAD-bd_PCMH"/>
</dbReference>
<accession>C6HX61</accession>
<keyword evidence="22" id="KW-1185">Reference proteome</keyword>
<dbReference type="AlphaFoldDB" id="C6HX61"/>
<organism evidence="21 22">
    <name type="scientific">Leptospirillum ferrodiazotrophum</name>
    <dbReference type="NCBI Taxonomy" id="412449"/>
    <lineage>
        <taxon>Bacteria</taxon>
        <taxon>Pseudomonadati</taxon>
        <taxon>Nitrospirota</taxon>
        <taxon>Nitrospiria</taxon>
        <taxon>Nitrospirales</taxon>
        <taxon>Nitrospiraceae</taxon>
        <taxon>Leptospirillum</taxon>
    </lineage>
</organism>
<evidence type="ECO:0000256" key="13">
    <source>
        <dbReference type="ARBA" id="ARBA00022984"/>
    </source>
</evidence>
<keyword evidence="7 19" id="KW-0963">Cytoplasm</keyword>
<feature type="active site" description="Proton donor" evidence="19">
    <location>
        <position position="238"/>
    </location>
</feature>
<keyword evidence="11 19" id="KW-0521">NADP</keyword>
<evidence type="ECO:0000256" key="2">
    <source>
        <dbReference type="ARBA" id="ARBA00003921"/>
    </source>
</evidence>
<dbReference type="HAMAP" id="MF_00037">
    <property type="entry name" value="MurB"/>
    <property type="match status" value="1"/>
</dbReference>
<dbReference type="SUPFAM" id="SSF56194">
    <property type="entry name" value="Uridine diphospho-N-Acetylenolpyruvylglucosamine reductase, MurB, C-terminal domain"/>
    <property type="match status" value="1"/>
</dbReference>
<dbReference type="Gene3D" id="3.90.78.10">
    <property type="entry name" value="UDP-N-acetylenolpyruvoylglucosamine reductase, C-terminal domain"/>
    <property type="match status" value="1"/>
</dbReference>
<sequence length="318" mass="33467">MATAIRLRPRLRCRERLSRFSSIRIGGAVEAVVSLSSSEVFGDVLDMYHRGEIPGPLAFVGRGSNILFPDAGLGGTLVRFEHGDGGSGSRWHPDGSVDVDAGLSLPALARDAARRGVTGFEFLSGIPGTVGGAAVMNAGAGSGQWSDLCESLVVATGSGGSDILLPQDLRYGYRTSALLEISAGDPSAPQRHIQEKSVVLSARLRGTLADPAECQAKLMSHLDYRRSTQPLDEPSLGSVFRNPSGGPPGYSAGRLIEECGMKGRSVGGVMVSPRHANFFVNTGGGKASEFLELLAIVAEAVLKQWGVILEPEVRVWNA</sequence>
<evidence type="ECO:0000256" key="10">
    <source>
        <dbReference type="ARBA" id="ARBA00022827"/>
    </source>
</evidence>
<evidence type="ECO:0000256" key="3">
    <source>
        <dbReference type="ARBA" id="ARBA00004496"/>
    </source>
</evidence>
<dbReference type="PANTHER" id="PTHR21071">
    <property type="entry name" value="UDP-N-ACETYLENOLPYRUVOYLGLUCOSAMINE REDUCTASE"/>
    <property type="match status" value="1"/>
</dbReference>
<keyword evidence="9 19" id="KW-0285">Flavoprotein</keyword>
<dbReference type="Pfam" id="PF02873">
    <property type="entry name" value="MurB_C"/>
    <property type="match status" value="1"/>
</dbReference>
<evidence type="ECO:0000256" key="17">
    <source>
        <dbReference type="ARBA" id="ARBA00031026"/>
    </source>
</evidence>
<evidence type="ECO:0000256" key="4">
    <source>
        <dbReference type="ARBA" id="ARBA00004752"/>
    </source>
</evidence>
<evidence type="ECO:0000256" key="12">
    <source>
        <dbReference type="ARBA" id="ARBA00022960"/>
    </source>
</evidence>
<dbReference type="Gene3D" id="3.30.43.10">
    <property type="entry name" value="Uridine Diphospho-n-acetylenolpyruvylglucosamine Reductase, domain 2"/>
    <property type="match status" value="1"/>
</dbReference>
<dbReference type="GO" id="GO:0008762">
    <property type="term" value="F:UDP-N-acetylmuramate dehydrogenase activity"/>
    <property type="evidence" value="ECO:0007669"/>
    <property type="project" value="UniProtKB-UniRule"/>
</dbReference>
<dbReference type="GO" id="GO:0009252">
    <property type="term" value="P:peptidoglycan biosynthetic process"/>
    <property type="evidence" value="ECO:0007669"/>
    <property type="project" value="UniProtKB-UniRule"/>
</dbReference>
<dbReference type="EC" id="1.3.1.98" evidence="5 19"/>
<keyword evidence="12 19" id="KW-0133">Cell shape</keyword>
<feature type="active site" evidence="19">
    <location>
        <position position="174"/>
    </location>
</feature>
<gene>
    <name evidence="19" type="primary">murB</name>
    <name evidence="21" type="ORF">UBAL3_92050143</name>
</gene>
<dbReference type="EMBL" id="GG693873">
    <property type="protein sequence ID" value="EES52771.1"/>
    <property type="molecule type" value="Genomic_DNA"/>
</dbReference>
<evidence type="ECO:0000256" key="14">
    <source>
        <dbReference type="ARBA" id="ARBA00023002"/>
    </source>
</evidence>
<dbReference type="InterPro" id="IPR011601">
    <property type="entry name" value="MurB_C"/>
</dbReference>
<name>C6HX61_9BACT</name>
<comment type="catalytic activity">
    <reaction evidence="18 19">
        <text>UDP-N-acetyl-alpha-D-muramate + NADP(+) = UDP-N-acetyl-3-O-(1-carboxyvinyl)-alpha-D-glucosamine + NADPH + H(+)</text>
        <dbReference type="Rhea" id="RHEA:12248"/>
        <dbReference type="ChEBI" id="CHEBI:15378"/>
        <dbReference type="ChEBI" id="CHEBI:57783"/>
        <dbReference type="ChEBI" id="CHEBI:58349"/>
        <dbReference type="ChEBI" id="CHEBI:68483"/>
        <dbReference type="ChEBI" id="CHEBI:70757"/>
        <dbReference type="EC" id="1.3.1.98"/>
    </reaction>
</comment>
<dbReference type="PROSITE" id="PS51387">
    <property type="entry name" value="FAD_PCMH"/>
    <property type="match status" value="1"/>
</dbReference>
<dbReference type="InterPro" id="IPR016169">
    <property type="entry name" value="FAD-bd_PCMH_sub2"/>
</dbReference>
<dbReference type="SUPFAM" id="SSF56176">
    <property type="entry name" value="FAD-binding/transporter-associated domain-like"/>
    <property type="match status" value="1"/>
</dbReference>
<comment type="pathway">
    <text evidence="4 19">Cell wall biogenesis; peptidoglycan biosynthesis.</text>
</comment>
<dbReference type="GO" id="GO:0008360">
    <property type="term" value="P:regulation of cell shape"/>
    <property type="evidence" value="ECO:0007669"/>
    <property type="project" value="UniProtKB-KW"/>
</dbReference>
<comment type="similarity">
    <text evidence="19">Belongs to the MurB family.</text>
</comment>
<evidence type="ECO:0000256" key="18">
    <source>
        <dbReference type="ARBA" id="ARBA00048914"/>
    </source>
</evidence>
<dbReference type="Gene3D" id="3.30.465.10">
    <property type="match status" value="1"/>
</dbReference>
<evidence type="ECO:0000256" key="11">
    <source>
        <dbReference type="ARBA" id="ARBA00022857"/>
    </source>
</evidence>
<keyword evidence="15 19" id="KW-0131">Cell cycle</keyword>
<feature type="domain" description="FAD-binding PCMH-type" evidence="20">
    <location>
        <begin position="24"/>
        <end position="209"/>
    </location>
</feature>
<keyword evidence="8 19" id="KW-0132">Cell division</keyword>
<comment type="cofactor">
    <cofactor evidence="1 19">
        <name>FAD</name>
        <dbReference type="ChEBI" id="CHEBI:57692"/>
    </cofactor>
</comment>
<evidence type="ECO:0000256" key="19">
    <source>
        <dbReference type="HAMAP-Rule" id="MF_00037"/>
    </source>
</evidence>
<evidence type="ECO:0000256" key="5">
    <source>
        <dbReference type="ARBA" id="ARBA00012518"/>
    </source>
</evidence>
<evidence type="ECO:0000256" key="1">
    <source>
        <dbReference type="ARBA" id="ARBA00001974"/>
    </source>
</evidence>
<dbReference type="InterPro" id="IPR036318">
    <property type="entry name" value="FAD-bd_PCMH-like_sf"/>
</dbReference>
<keyword evidence="13 19" id="KW-0573">Peptidoglycan synthesis</keyword>
<evidence type="ECO:0000256" key="7">
    <source>
        <dbReference type="ARBA" id="ARBA00022490"/>
    </source>
</evidence>
<dbReference type="Pfam" id="PF01565">
    <property type="entry name" value="FAD_binding_4"/>
    <property type="match status" value="1"/>
</dbReference>
<evidence type="ECO:0000259" key="20">
    <source>
        <dbReference type="PROSITE" id="PS51387"/>
    </source>
</evidence>
<dbReference type="UniPathway" id="UPA00219"/>
<evidence type="ECO:0000256" key="9">
    <source>
        <dbReference type="ARBA" id="ARBA00022630"/>
    </source>
</evidence>
<dbReference type="NCBIfam" id="TIGR00179">
    <property type="entry name" value="murB"/>
    <property type="match status" value="1"/>
</dbReference>
<dbReference type="Proteomes" id="UP000009374">
    <property type="component" value="Unassembled WGS sequence"/>
</dbReference>
<evidence type="ECO:0000256" key="15">
    <source>
        <dbReference type="ARBA" id="ARBA00023306"/>
    </source>
</evidence>
<dbReference type="GO" id="GO:0005829">
    <property type="term" value="C:cytosol"/>
    <property type="evidence" value="ECO:0007669"/>
    <property type="project" value="TreeGrafter"/>
</dbReference>
<dbReference type="InterPro" id="IPR003170">
    <property type="entry name" value="MurB"/>
</dbReference>
<feature type="active site" evidence="19">
    <location>
        <position position="312"/>
    </location>
</feature>
<dbReference type="InterPro" id="IPR016167">
    <property type="entry name" value="FAD-bd_PCMH_sub1"/>
</dbReference>
<protein>
    <recommendedName>
        <fullName evidence="6 19">UDP-N-acetylenolpyruvoylglucosamine reductase</fullName>
        <ecNumber evidence="5 19">1.3.1.98</ecNumber>
    </recommendedName>
    <alternativeName>
        <fullName evidence="17 19">UDP-N-acetylmuramate dehydrogenase</fullName>
    </alternativeName>
</protein>
<dbReference type="InterPro" id="IPR006094">
    <property type="entry name" value="Oxid_FAD_bind_N"/>
</dbReference>
<dbReference type="GO" id="GO:0051301">
    <property type="term" value="P:cell division"/>
    <property type="evidence" value="ECO:0007669"/>
    <property type="project" value="UniProtKB-KW"/>
</dbReference>
<keyword evidence="10 19" id="KW-0274">FAD</keyword>
<dbReference type="GO" id="GO:0071949">
    <property type="term" value="F:FAD binding"/>
    <property type="evidence" value="ECO:0007669"/>
    <property type="project" value="InterPro"/>
</dbReference>
<dbReference type="PANTHER" id="PTHR21071:SF4">
    <property type="entry name" value="UDP-N-ACETYLENOLPYRUVOYLGLUCOSAMINE REDUCTASE"/>
    <property type="match status" value="1"/>
</dbReference>
<evidence type="ECO:0000313" key="22">
    <source>
        <dbReference type="Proteomes" id="UP000009374"/>
    </source>
</evidence>
<proteinExistence type="inferred from homology"/>